<name>A0A100W3J6_9MYCO</name>
<proteinExistence type="predicted"/>
<dbReference type="InterPro" id="IPR003313">
    <property type="entry name" value="AraC-bd"/>
</dbReference>
<keyword evidence="6" id="KW-1185">Reference proteome</keyword>
<dbReference type="InterPro" id="IPR018062">
    <property type="entry name" value="HTH_AraC-typ_CS"/>
</dbReference>
<keyword evidence="2" id="KW-0238">DNA-binding</keyword>
<dbReference type="InterPro" id="IPR009057">
    <property type="entry name" value="Homeodomain-like_sf"/>
</dbReference>
<evidence type="ECO:0000313" key="6">
    <source>
        <dbReference type="Proteomes" id="UP000069620"/>
    </source>
</evidence>
<evidence type="ECO:0000259" key="4">
    <source>
        <dbReference type="PROSITE" id="PS01124"/>
    </source>
</evidence>
<dbReference type="SUPFAM" id="SSF46689">
    <property type="entry name" value="Homeodomain-like"/>
    <property type="match status" value="1"/>
</dbReference>
<dbReference type="Pfam" id="PF02311">
    <property type="entry name" value="AraC_binding"/>
    <property type="match status" value="1"/>
</dbReference>
<gene>
    <name evidence="5" type="ORF">RMCB_5096</name>
</gene>
<accession>A0A100W3J6</accession>
<reference evidence="6" key="2">
    <citation type="submission" date="2016-02" db="EMBL/GenBank/DDBJ databases">
        <title>Draft genome sequence of five rapidly growing Mycobacterium species.</title>
        <authorList>
            <person name="Katahira K."/>
            <person name="Gotou Y."/>
            <person name="Iida K."/>
            <person name="Ogura Y."/>
            <person name="Hayashi T."/>
        </authorList>
    </citation>
    <scope>NUCLEOTIDE SEQUENCE [LARGE SCALE GENOMIC DNA]</scope>
    <source>
        <strain evidence="6">JCM15654</strain>
    </source>
</reference>
<dbReference type="GO" id="GO:0003700">
    <property type="term" value="F:DNA-binding transcription factor activity"/>
    <property type="evidence" value="ECO:0007669"/>
    <property type="project" value="InterPro"/>
</dbReference>
<dbReference type="PANTHER" id="PTHR11019:SF199">
    <property type="entry name" value="HTH-TYPE TRANSCRIPTIONAL REGULATOR NIMR"/>
    <property type="match status" value="1"/>
</dbReference>
<evidence type="ECO:0000313" key="5">
    <source>
        <dbReference type="EMBL" id="GAS91000.1"/>
    </source>
</evidence>
<dbReference type="InterPro" id="IPR014710">
    <property type="entry name" value="RmlC-like_jellyroll"/>
</dbReference>
<dbReference type="Pfam" id="PF12833">
    <property type="entry name" value="HTH_18"/>
    <property type="match status" value="1"/>
</dbReference>
<dbReference type="CDD" id="cd06124">
    <property type="entry name" value="cupin_NimR-like_N"/>
    <property type="match status" value="1"/>
</dbReference>
<dbReference type="Gene3D" id="1.10.10.60">
    <property type="entry name" value="Homeodomain-like"/>
    <property type="match status" value="1"/>
</dbReference>
<dbReference type="STRING" id="146020.RMCB_5096"/>
<dbReference type="PROSITE" id="PS00041">
    <property type="entry name" value="HTH_ARAC_FAMILY_1"/>
    <property type="match status" value="1"/>
</dbReference>
<dbReference type="GO" id="GO:0043565">
    <property type="term" value="F:sequence-specific DNA binding"/>
    <property type="evidence" value="ECO:0007669"/>
    <property type="project" value="InterPro"/>
</dbReference>
<dbReference type="AlphaFoldDB" id="A0A100W3J6"/>
<dbReference type="SUPFAM" id="SSF51182">
    <property type="entry name" value="RmlC-like cupins"/>
    <property type="match status" value="1"/>
</dbReference>
<dbReference type="SMART" id="SM00342">
    <property type="entry name" value="HTH_ARAC"/>
    <property type="match status" value="1"/>
</dbReference>
<feature type="domain" description="HTH araC/xylS-type" evidence="4">
    <location>
        <begin position="209"/>
        <end position="306"/>
    </location>
</feature>
<reference evidence="6" key="1">
    <citation type="journal article" date="2016" name="Genome Announc.">
        <title>Draft Genome Sequences of Five Rapidly Growing Mycobacterium Species, M. thermoresistibile, M. fortuitum subsp. acetamidolyticum, M. canariasense, M. brisbanense, and M. novocastrense.</title>
        <authorList>
            <person name="Katahira K."/>
            <person name="Ogura Y."/>
            <person name="Gotoh Y."/>
            <person name="Hayashi T."/>
        </authorList>
    </citation>
    <scope>NUCLEOTIDE SEQUENCE [LARGE SCALE GENOMIC DNA]</scope>
    <source>
        <strain evidence="6">JCM15654</strain>
    </source>
</reference>
<sequence length="311" mass="34101">MAQEHVGRFDDVVVDAHEDQVVSLHSSVVPSESVTVSALSDRDFAETAKISRPVIELRRGGRALAGSYLYQGEGLITGWHSHEVHQIEYALHGVVEVETDAAHYLLPPQQAAWIPAGLEHQAVMSPDVKTIAVMFDPQLIAEPGDRARIIAVSPLIREMMIYGLRWSIDRACGDDTSDTFFATLAHLVGEALDHEAPLSLPTSDHPIVAAALAYTKEHLASATAEEVSRAVSVSERTLRRLFSETLGISWRTYLLHARMLRAMALLAAPDQSVQATATAVGFESLSSFTRSFNQFCGETPSAYRSRARDER</sequence>
<organism evidence="5 6">
    <name type="scientific">Mycolicibacterium brisbanense</name>
    <dbReference type="NCBI Taxonomy" id="146020"/>
    <lineage>
        <taxon>Bacteria</taxon>
        <taxon>Bacillati</taxon>
        <taxon>Actinomycetota</taxon>
        <taxon>Actinomycetes</taxon>
        <taxon>Mycobacteriales</taxon>
        <taxon>Mycobacteriaceae</taxon>
        <taxon>Mycolicibacterium</taxon>
    </lineage>
</organism>
<dbReference type="PROSITE" id="PS01124">
    <property type="entry name" value="HTH_ARAC_FAMILY_2"/>
    <property type="match status" value="1"/>
</dbReference>
<keyword evidence="1" id="KW-0805">Transcription regulation</keyword>
<dbReference type="Gene3D" id="2.60.120.10">
    <property type="entry name" value="Jelly Rolls"/>
    <property type="match status" value="1"/>
</dbReference>
<dbReference type="Proteomes" id="UP000069620">
    <property type="component" value="Unassembled WGS sequence"/>
</dbReference>
<dbReference type="InterPro" id="IPR011051">
    <property type="entry name" value="RmlC_Cupin_sf"/>
</dbReference>
<dbReference type="EMBL" id="BCSX01000044">
    <property type="protein sequence ID" value="GAS91000.1"/>
    <property type="molecule type" value="Genomic_DNA"/>
</dbReference>
<evidence type="ECO:0000256" key="1">
    <source>
        <dbReference type="ARBA" id="ARBA00023015"/>
    </source>
</evidence>
<keyword evidence="3" id="KW-0804">Transcription</keyword>
<evidence type="ECO:0000256" key="2">
    <source>
        <dbReference type="ARBA" id="ARBA00023125"/>
    </source>
</evidence>
<evidence type="ECO:0000256" key="3">
    <source>
        <dbReference type="ARBA" id="ARBA00023163"/>
    </source>
</evidence>
<protein>
    <submittedName>
        <fullName evidence="5">AraC family transcriptional regulator</fullName>
    </submittedName>
</protein>
<comment type="caution">
    <text evidence="5">The sequence shown here is derived from an EMBL/GenBank/DDBJ whole genome shotgun (WGS) entry which is preliminary data.</text>
</comment>
<dbReference type="PANTHER" id="PTHR11019">
    <property type="entry name" value="HTH-TYPE TRANSCRIPTIONAL REGULATOR NIMR"/>
    <property type="match status" value="1"/>
</dbReference>
<dbReference type="InterPro" id="IPR018060">
    <property type="entry name" value="HTH_AraC"/>
</dbReference>